<dbReference type="PANTHER" id="PTHR33885">
    <property type="entry name" value="PHAGE SHOCK PROTEIN C"/>
    <property type="match status" value="1"/>
</dbReference>
<evidence type="ECO:0000313" key="9">
    <source>
        <dbReference type="EMBL" id="MPL94194.1"/>
    </source>
</evidence>
<proteinExistence type="predicted"/>
<accession>A0A644VS17</accession>
<feature type="transmembrane region" description="Helical" evidence="6">
    <location>
        <begin position="280"/>
        <end position="305"/>
    </location>
</feature>
<evidence type="ECO:0000256" key="3">
    <source>
        <dbReference type="ARBA" id="ARBA00022692"/>
    </source>
</evidence>
<name>A0A644VS17_9ZZZZ</name>
<keyword evidence="5 6" id="KW-0472">Membrane</keyword>
<dbReference type="AlphaFoldDB" id="A0A644VS17"/>
<evidence type="ECO:0000259" key="8">
    <source>
        <dbReference type="Pfam" id="PF22571"/>
    </source>
</evidence>
<feature type="transmembrane region" description="Helical" evidence="6">
    <location>
        <begin position="234"/>
        <end position="260"/>
    </location>
</feature>
<dbReference type="PANTHER" id="PTHR33885:SF3">
    <property type="entry name" value="PHAGE SHOCK PROTEIN C"/>
    <property type="match status" value="1"/>
</dbReference>
<sequence>MKKVVKVSIGKIAFTVEEDGYLILKGYIEELNDHYREIQNGSEIVEGIEERIAELFLDKSGRSSVITSVIVNEVIMVLGRPEIIDEESNATNFRRGGVSASGRAEKRLYRDPDNKMIGGVCSGLAAYFNVDTAIVRIITLVLLFFSWVPFMLIPFTGVHSVGSLVFLAYIIMWIAIPEARTVHQKFAMRGEKPDLSNIQRNIERGAQRVGRDIKRAGRNGAPVINDIFRAISKVFAVFLVLFSIGGILIFSFLFLGIEIFNGFNPGDVMDYVALGVENTLWLKISTLAFLFLPLLGMLYGGIQILFEFPNPRFRPGLIIFILWIISGFASATLAVKSSRPYWENSREVVDVPILTKSDTIYLSLLYDSPMPDENLIIEGDKNDLAIFWVDKSGSEKKFVAFPQIRIERTTDDSTRYVKMRTQSFGYTGGEAMMKAQRNLPLYELTDSLMVIHPDLYTKNNKWDGTNKRITLYLPENVKVMLKDPIRFGFDGDIEIMSGFSFLKHRAPYRPW</sequence>
<protein>
    <submittedName>
        <fullName evidence="9">Uncharacterized protein</fullName>
    </submittedName>
</protein>
<dbReference type="GO" id="GO:0005886">
    <property type="term" value="C:plasma membrane"/>
    <property type="evidence" value="ECO:0007669"/>
    <property type="project" value="UniProtKB-SubCell"/>
</dbReference>
<organism evidence="9">
    <name type="scientific">bioreactor metagenome</name>
    <dbReference type="NCBI Taxonomy" id="1076179"/>
    <lineage>
        <taxon>unclassified sequences</taxon>
        <taxon>metagenomes</taxon>
        <taxon>ecological metagenomes</taxon>
    </lineage>
</organism>
<reference evidence="9" key="1">
    <citation type="submission" date="2019-08" db="EMBL/GenBank/DDBJ databases">
        <authorList>
            <person name="Kucharzyk K."/>
            <person name="Murdoch R.W."/>
            <person name="Higgins S."/>
            <person name="Loffler F."/>
        </authorList>
    </citation>
    <scope>NUCLEOTIDE SEQUENCE</scope>
</reference>
<keyword evidence="3 6" id="KW-0812">Transmembrane</keyword>
<keyword evidence="4 6" id="KW-1133">Transmembrane helix</keyword>
<dbReference type="InterPro" id="IPR007168">
    <property type="entry name" value="Phageshock_PspC_N"/>
</dbReference>
<evidence type="ECO:0000259" key="7">
    <source>
        <dbReference type="Pfam" id="PF04024"/>
    </source>
</evidence>
<dbReference type="Pfam" id="PF04024">
    <property type="entry name" value="PspC"/>
    <property type="match status" value="1"/>
</dbReference>
<dbReference type="InterPro" id="IPR052027">
    <property type="entry name" value="PspC"/>
</dbReference>
<comment type="caution">
    <text evidence="9">The sequence shown here is derived from an EMBL/GenBank/DDBJ whole genome shotgun (WGS) entry which is preliminary data.</text>
</comment>
<evidence type="ECO:0000256" key="5">
    <source>
        <dbReference type="ARBA" id="ARBA00023136"/>
    </source>
</evidence>
<dbReference type="InterPro" id="IPR054321">
    <property type="entry name" value="PspC-rel_TM"/>
</dbReference>
<keyword evidence="2" id="KW-1003">Cell membrane</keyword>
<dbReference type="EMBL" id="VSSQ01000418">
    <property type="protein sequence ID" value="MPL94194.1"/>
    <property type="molecule type" value="Genomic_DNA"/>
</dbReference>
<evidence type="ECO:0000256" key="1">
    <source>
        <dbReference type="ARBA" id="ARBA00004162"/>
    </source>
</evidence>
<evidence type="ECO:0000256" key="4">
    <source>
        <dbReference type="ARBA" id="ARBA00022989"/>
    </source>
</evidence>
<feature type="domain" description="Phage shock protein PspC N-terminal" evidence="7">
    <location>
        <begin position="106"/>
        <end position="179"/>
    </location>
</feature>
<dbReference type="Pfam" id="PF22571">
    <property type="entry name" value="LiaI-LiaF-TM_PspC"/>
    <property type="match status" value="1"/>
</dbReference>
<feature type="transmembrane region" description="Helical" evidence="6">
    <location>
        <begin position="133"/>
        <end position="152"/>
    </location>
</feature>
<gene>
    <name evidence="9" type="ORF">SDC9_40344</name>
</gene>
<feature type="domain" description="PspC-related transmembrane region" evidence="8">
    <location>
        <begin position="206"/>
        <end position="338"/>
    </location>
</feature>
<evidence type="ECO:0000256" key="6">
    <source>
        <dbReference type="SAM" id="Phobius"/>
    </source>
</evidence>
<evidence type="ECO:0000256" key="2">
    <source>
        <dbReference type="ARBA" id="ARBA00022475"/>
    </source>
</evidence>
<comment type="subcellular location">
    <subcellularLocation>
        <location evidence="1">Cell membrane</location>
        <topology evidence="1">Single-pass membrane protein</topology>
    </subcellularLocation>
</comment>
<feature type="transmembrane region" description="Helical" evidence="6">
    <location>
        <begin position="158"/>
        <end position="176"/>
    </location>
</feature>
<feature type="transmembrane region" description="Helical" evidence="6">
    <location>
        <begin position="317"/>
        <end position="335"/>
    </location>
</feature>